<feature type="transmembrane region" description="Helical" evidence="2">
    <location>
        <begin position="7"/>
        <end position="29"/>
    </location>
</feature>
<accession>A0ABN6XRF7</accession>
<keyword evidence="2" id="KW-0472">Membrane</keyword>
<reference evidence="4" key="1">
    <citation type="journal article" date="2019" name="Int. J. Syst. Evol. Microbiol.">
        <title>The Global Catalogue of Microorganisms (GCM) 10K type strain sequencing project: providing services to taxonomists for standard genome sequencing and annotation.</title>
        <authorList>
            <consortium name="The Broad Institute Genomics Platform"/>
            <consortium name="The Broad Institute Genome Sequencing Center for Infectious Disease"/>
            <person name="Wu L."/>
            <person name="Ma J."/>
        </authorList>
    </citation>
    <scope>NUCLEOTIDE SEQUENCE [LARGE SCALE GENOMIC DNA]</scope>
    <source>
        <strain evidence="4">NBRC 108725</strain>
    </source>
</reference>
<dbReference type="SUPFAM" id="SSF51126">
    <property type="entry name" value="Pectin lyase-like"/>
    <property type="match status" value="1"/>
</dbReference>
<organism evidence="3 4">
    <name type="scientific">Naasia aerilata</name>
    <dbReference type="NCBI Taxonomy" id="1162966"/>
    <lineage>
        <taxon>Bacteria</taxon>
        <taxon>Bacillati</taxon>
        <taxon>Actinomycetota</taxon>
        <taxon>Actinomycetes</taxon>
        <taxon>Micrococcales</taxon>
        <taxon>Microbacteriaceae</taxon>
        <taxon>Naasia</taxon>
    </lineage>
</organism>
<protein>
    <recommendedName>
        <fullName evidence="5">Right handed beta helix domain-containing protein</fullName>
    </recommendedName>
</protein>
<dbReference type="InterPro" id="IPR006626">
    <property type="entry name" value="PbH1"/>
</dbReference>
<keyword evidence="2" id="KW-1133">Transmembrane helix</keyword>
<dbReference type="SMART" id="SM00710">
    <property type="entry name" value="PbH1"/>
    <property type="match status" value="5"/>
</dbReference>
<gene>
    <name evidence="3" type="ORF">GCM10025866_21440</name>
</gene>
<dbReference type="Proteomes" id="UP001321498">
    <property type="component" value="Chromosome"/>
</dbReference>
<evidence type="ECO:0000256" key="1">
    <source>
        <dbReference type="SAM" id="MobiDB-lite"/>
    </source>
</evidence>
<dbReference type="InterPro" id="IPR011050">
    <property type="entry name" value="Pectin_lyase_fold/virulence"/>
</dbReference>
<evidence type="ECO:0000313" key="3">
    <source>
        <dbReference type="EMBL" id="BDZ46235.1"/>
    </source>
</evidence>
<proteinExistence type="predicted"/>
<name>A0ABN6XRF7_9MICO</name>
<feature type="region of interest" description="Disordered" evidence="1">
    <location>
        <begin position="126"/>
        <end position="157"/>
    </location>
</feature>
<keyword evidence="4" id="KW-1185">Reference proteome</keyword>
<keyword evidence="2" id="KW-0812">Transmembrane</keyword>
<sequence>MDRRWNVSAITGGIAMAAVGGIVAAAALWPSAPAPEAAAETTAIVSTTPTSTAPLAPIVRDSFTVTPAPVTSSSTSSTTPTTTTTTSTAGTAILASANPDTLQCAPDEEAIPSGEEGYACGPADLPDPGAYPAPGDGGGTTVPAPPAGGTGSLPGTGTPKAGVPAGTTLRLVTGDQTITTPGTVLDGLDIHGRVIVKAANVTIKNSIIRGTDAGGKYGLVDNMSGSVGLKIYDSEIVATNPNWTVNGIMGWNFELHRVNIHNTVDQVSIAGSNVLVADSWLHGNLWYANDPDHTDGSHDDNIETVVGDNIVITGNVLEGASNAAIMITQGRGLMSNVTIANNRMDNGDCTVNVSTKGKGPIAGFSVTGNVFGLNTTIKRCAVYSPDSPIAMSGNTYTDGVAALLRVR</sequence>
<dbReference type="EMBL" id="AP027731">
    <property type="protein sequence ID" value="BDZ46235.1"/>
    <property type="molecule type" value="Genomic_DNA"/>
</dbReference>
<evidence type="ECO:0008006" key="5">
    <source>
        <dbReference type="Google" id="ProtNLM"/>
    </source>
</evidence>
<evidence type="ECO:0000256" key="2">
    <source>
        <dbReference type="SAM" id="Phobius"/>
    </source>
</evidence>
<evidence type="ECO:0000313" key="4">
    <source>
        <dbReference type="Proteomes" id="UP001321498"/>
    </source>
</evidence>
<dbReference type="RefSeq" id="WP_286276333.1">
    <property type="nucleotide sequence ID" value="NZ_AP027731.1"/>
</dbReference>